<protein>
    <submittedName>
        <fullName evidence="2">Uncharacterized protein</fullName>
    </submittedName>
</protein>
<keyword evidence="1" id="KW-0812">Transmembrane</keyword>
<keyword evidence="3" id="KW-1185">Reference proteome</keyword>
<evidence type="ECO:0000313" key="3">
    <source>
        <dbReference type="Proteomes" id="UP001163046"/>
    </source>
</evidence>
<gene>
    <name evidence="2" type="ORF">OS493_010413</name>
</gene>
<feature type="transmembrane region" description="Helical" evidence="1">
    <location>
        <begin position="28"/>
        <end position="46"/>
    </location>
</feature>
<dbReference type="AlphaFoldDB" id="A0A9X0DBL3"/>
<keyword evidence="1" id="KW-1133">Transmembrane helix</keyword>
<keyword evidence="1" id="KW-0472">Membrane</keyword>
<proteinExistence type="predicted"/>
<accession>A0A9X0DBL3</accession>
<sequence>MAISFSHTLRFLCATLCRISKALVKSHCILIAIMLIIPPVYLSYQLQEINSLLTMTDIKGVPEGLKEMKGYPDNGRVLAHKALGTGGPWHLALLPHHSRKPGILTYSRGYHDTLSLYYLEQLQLTLDTTPWFPDLLRLYNIRFLATSGIEVPSYFLEACHLRHLASIDDMEVYVRAPQEKYGYFEFAHVPGAVVGDLKGMREAVTRSTQLFTYRVVFAVNPTNAQHNPPFQIVVSDNAHASFLRRFLSSEEFRTKWFVNNRPVKEKGFFAEVLFGREPGQVVSRVLQEEVGRNFYKAYVHVDEGAWSENFYQTEHLLLKVTYHPFWKCSYHSSAETTDQARDWHVIPVHHVTPNLMSVVLPPGKHHVTCQYKNPIYQKVGFVLFLGIGYCLIGERIEHLLQCR</sequence>
<reference evidence="2" key="1">
    <citation type="submission" date="2023-01" db="EMBL/GenBank/DDBJ databases">
        <title>Genome assembly of the deep-sea coral Lophelia pertusa.</title>
        <authorList>
            <person name="Herrera S."/>
            <person name="Cordes E."/>
        </authorList>
    </citation>
    <scope>NUCLEOTIDE SEQUENCE</scope>
    <source>
        <strain evidence="2">USNM1676648</strain>
        <tissue evidence="2">Polyp</tissue>
    </source>
</reference>
<organism evidence="2 3">
    <name type="scientific">Desmophyllum pertusum</name>
    <dbReference type="NCBI Taxonomy" id="174260"/>
    <lineage>
        <taxon>Eukaryota</taxon>
        <taxon>Metazoa</taxon>
        <taxon>Cnidaria</taxon>
        <taxon>Anthozoa</taxon>
        <taxon>Hexacorallia</taxon>
        <taxon>Scleractinia</taxon>
        <taxon>Caryophylliina</taxon>
        <taxon>Caryophylliidae</taxon>
        <taxon>Desmophyllum</taxon>
    </lineage>
</organism>
<dbReference type="OrthoDB" id="5956754at2759"/>
<name>A0A9X0DBL3_9CNID</name>
<dbReference type="Proteomes" id="UP001163046">
    <property type="component" value="Unassembled WGS sequence"/>
</dbReference>
<evidence type="ECO:0000313" key="2">
    <source>
        <dbReference type="EMBL" id="KAJ7392758.1"/>
    </source>
</evidence>
<evidence type="ECO:0000256" key="1">
    <source>
        <dbReference type="SAM" id="Phobius"/>
    </source>
</evidence>
<dbReference type="EMBL" id="MU825400">
    <property type="protein sequence ID" value="KAJ7392758.1"/>
    <property type="molecule type" value="Genomic_DNA"/>
</dbReference>
<comment type="caution">
    <text evidence="2">The sequence shown here is derived from an EMBL/GenBank/DDBJ whole genome shotgun (WGS) entry which is preliminary data.</text>
</comment>